<evidence type="ECO:0000313" key="2">
    <source>
        <dbReference type="EMBL" id="GBP73361.1"/>
    </source>
</evidence>
<evidence type="ECO:0000256" key="1">
    <source>
        <dbReference type="SAM" id="MobiDB-lite"/>
    </source>
</evidence>
<accession>A0A4C1YAL8</accession>
<protein>
    <submittedName>
        <fullName evidence="2">Uncharacterized protein</fullName>
    </submittedName>
</protein>
<evidence type="ECO:0000313" key="3">
    <source>
        <dbReference type="Proteomes" id="UP000299102"/>
    </source>
</evidence>
<sequence length="218" mass="23858">MEAIHYASAPRRVLRRPLIVGARPIVRLAPRGRGRRPRRAPLWATPVRGGARGGGRGGPAHSSIMHIRLHYRNPNERLAPKLAWARPGVVSYLKRAALCTIVKALSGNAVIIMPLGQLPLCWWKGRQLTYLNKRSELTPGSYAAPFTASVDDLSIKIKEADVFIYSKLHAKPFAHYQREFGSCNVIDEAGAGASNVDTQGVVPPEAKAQLGADLKTQF</sequence>
<dbReference type="EMBL" id="BGZK01001171">
    <property type="protein sequence ID" value="GBP73361.1"/>
    <property type="molecule type" value="Genomic_DNA"/>
</dbReference>
<name>A0A4C1YAL8_EUMVA</name>
<gene>
    <name evidence="2" type="ORF">EVAR_60595_1</name>
</gene>
<dbReference type="Proteomes" id="UP000299102">
    <property type="component" value="Unassembled WGS sequence"/>
</dbReference>
<reference evidence="2 3" key="1">
    <citation type="journal article" date="2019" name="Commun. Biol.">
        <title>The bagworm genome reveals a unique fibroin gene that provides high tensile strength.</title>
        <authorList>
            <person name="Kono N."/>
            <person name="Nakamura H."/>
            <person name="Ohtoshi R."/>
            <person name="Tomita M."/>
            <person name="Numata K."/>
            <person name="Arakawa K."/>
        </authorList>
    </citation>
    <scope>NUCLEOTIDE SEQUENCE [LARGE SCALE GENOMIC DNA]</scope>
</reference>
<keyword evidence="3" id="KW-1185">Reference proteome</keyword>
<proteinExistence type="predicted"/>
<feature type="region of interest" description="Disordered" evidence="1">
    <location>
        <begin position="31"/>
        <end position="59"/>
    </location>
</feature>
<organism evidence="2 3">
    <name type="scientific">Eumeta variegata</name>
    <name type="common">Bagworm moth</name>
    <name type="synonym">Eumeta japonica</name>
    <dbReference type="NCBI Taxonomy" id="151549"/>
    <lineage>
        <taxon>Eukaryota</taxon>
        <taxon>Metazoa</taxon>
        <taxon>Ecdysozoa</taxon>
        <taxon>Arthropoda</taxon>
        <taxon>Hexapoda</taxon>
        <taxon>Insecta</taxon>
        <taxon>Pterygota</taxon>
        <taxon>Neoptera</taxon>
        <taxon>Endopterygota</taxon>
        <taxon>Lepidoptera</taxon>
        <taxon>Glossata</taxon>
        <taxon>Ditrysia</taxon>
        <taxon>Tineoidea</taxon>
        <taxon>Psychidae</taxon>
        <taxon>Oiketicinae</taxon>
        <taxon>Eumeta</taxon>
    </lineage>
</organism>
<dbReference type="AlphaFoldDB" id="A0A4C1YAL8"/>
<comment type="caution">
    <text evidence="2">The sequence shown here is derived from an EMBL/GenBank/DDBJ whole genome shotgun (WGS) entry which is preliminary data.</text>
</comment>